<keyword evidence="3 5" id="KW-1133">Transmembrane helix</keyword>
<evidence type="ECO:0000256" key="4">
    <source>
        <dbReference type="ARBA" id="ARBA00023136"/>
    </source>
</evidence>
<dbReference type="SUPFAM" id="SSF55797">
    <property type="entry name" value="PR-1-like"/>
    <property type="match status" value="1"/>
</dbReference>
<feature type="transmembrane region" description="Helical" evidence="5">
    <location>
        <begin position="69"/>
        <end position="91"/>
    </location>
</feature>
<reference evidence="7 8" key="1">
    <citation type="submission" date="2016-07" db="EMBL/GenBank/DDBJ databases">
        <title>Genome of Pelobium manganitolerans.</title>
        <authorList>
            <person name="Wu S."/>
            <person name="Wang G."/>
        </authorList>
    </citation>
    <scope>NUCLEOTIDE SEQUENCE [LARGE SCALE GENOMIC DNA]</scope>
    <source>
        <strain evidence="7 8">YS-25</strain>
    </source>
</reference>
<organism evidence="7 8">
    <name type="scientific">Pelobium manganitolerans</name>
    <dbReference type="NCBI Taxonomy" id="1842495"/>
    <lineage>
        <taxon>Bacteria</taxon>
        <taxon>Pseudomonadati</taxon>
        <taxon>Bacteroidota</taxon>
        <taxon>Sphingobacteriia</taxon>
        <taxon>Sphingobacteriales</taxon>
        <taxon>Sphingobacteriaceae</taxon>
        <taxon>Pelobium</taxon>
    </lineage>
</organism>
<comment type="caution">
    <text evidence="7">The sequence shown here is derived from an EMBL/GenBank/DDBJ whole genome shotgun (WGS) entry which is preliminary data.</text>
</comment>
<dbReference type="InterPro" id="IPR014044">
    <property type="entry name" value="CAP_dom"/>
</dbReference>
<dbReference type="InterPro" id="IPR003825">
    <property type="entry name" value="Colicin-V_CvpA"/>
</dbReference>
<dbReference type="Pfam" id="PF00188">
    <property type="entry name" value="CAP"/>
    <property type="match status" value="1"/>
</dbReference>
<evidence type="ECO:0000313" key="7">
    <source>
        <dbReference type="EMBL" id="RKD15081.1"/>
    </source>
</evidence>
<comment type="subcellular location">
    <subcellularLocation>
        <location evidence="1">Membrane</location>
        <topology evidence="1">Multi-pass membrane protein</topology>
    </subcellularLocation>
</comment>
<dbReference type="AlphaFoldDB" id="A0A419S4R9"/>
<dbReference type="Gene3D" id="3.40.33.10">
    <property type="entry name" value="CAP"/>
    <property type="match status" value="1"/>
</dbReference>
<gene>
    <name evidence="7" type="ORF">BCY91_06020</name>
</gene>
<evidence type="ECO:0000313" key="8">
    <source>
        <dbReference type="Proteomes" id="UP000283433"/>
    </source>
</evidence>
<evidence type="ECO:0000256" key="3">
    <source>
        <dbReference type="ARBA" id="ARBA00022989"/>
    </source>
</evidence>
<evidence type="ECO:0000256" key="2">
    <source>
        <dbReference type="ARBA" id="ARBA00022692"/>
    </source>
</evidence>
<dbReference type="PANTHER" id="PTHR31157">
    <property type="entry name" value="SCP DOMAIN-CONTAINING PROTEIN"/>
    <property type="match status" value="1"/>
</dbReference>
<dbReference type="RefSeq" id="WP_120181949.1">
    <property type="nucleotide sequence ID" value="NZ_MBTA01000025.1"/>
</dbReference>
<proteinExistence type="predicted"/>
<accession>A0A419S4R9</accession>
<dbReference type="InterPro" id="IPR035940">
    <property type="entry name" value="CAP_sf"/>
</dbReference>
<evidence type="ECO:0000256" key="1">
    <source>
        <dbReference type="ARBA" id="ARBA00004141"/>
    </source>
</evidence>
<sequence length="319" mass="36243">MLNYVDFILLFIILAGVLHGYLRGFILGFLELFALAASIFLAFAVYQYIGVWLSSYFVISERWLLPLSFFIAIILARLFIGIAVYFGLKYLPKHYHHQQLNKYLGLIPGAIRGIFYASLLSLIFLFMELWPGLTKETRASYIANTLSQQIETLDTKIASNISEQVKKSISRLTLEPESDETVLLHFKVENPVPNEKMENHLLVLVNEERRKANLPPLARDTALRTVAREHSLDMFRKGYFSHISLDNTTPFDRIKAHNITYFTAGENLALAQTVEIAHMGLMNSPGHRANILNPKFGRVGIGIMDGGIYGIMVTQNFRD</sequence>
<dbReference type="OrthoDB" id="982527at2"/>
<evidence type="ECO:0000259" key="6">
    <source>
        <dbReference type="Pfam" id="PF00188"/>
    </source>
</evidence>
<feature type="transmembrane region" description="Helical" evidence="5">
    <location>
        <begin position="6"/>
        <end position="22"/>
    </location>
</feature>
<keyword evidence="2 5" id="KW-0812">Transmembrane</keyword>
<dbReference type="GO" id="GO:0009403">
    <property type="term" value="P:toxin biosynthetic process"/>
    <property type="evidence" value="ECO:0007669"/>
    <property type="project" value="InterPro"/>
</dbReference>
<dbReference type="EMBL" id="MBTA01000025">
    <property type="protein sequence ID" value="RKD15081.1"/>
    <property type="molecule type" value="Genomic_DNA"/>
</dbReference>
<dbReference type="PANTHER" id="PTHR31157:SF1">
    <property type="entry name" value="SCP DOMAIN-CONTAINING PROTEIN"/>
    <property type="match status" value="1"/>
</dbReference>
<dbReference type="GO" id="GO:0016020">
    <property type="term" value="C:membrane"/>
    <property type="evidence" value="ECO:0007669"/>
    <property type="project" value="UniProtKB-SubCell"/>
</dbReference>
<evidence type="ECO:0000256" key="5">
    <source>
        <dbReference type="SAM" id="Phobius"/>
    </source>
</evidence>
<dbReference type="CDD" id="cd05379">
    <property type="entry name" value="CAP_bacterial"/>
    <property type="match status" value="1"/>
</dbReference>
<dbReference type="Proteomes" id="UP000283433">
    <property type="component" value="Unassembled WGS sequence"/>
</dbReference>
<protein>
    <recommendedName>
        <fullName evidence="6">SCP domain-containing protein</fullName>
    </recommendedName>
</protein>
<feature type="domain" description="SCP" evidence="6">
    <location>
        <begin position="204"/>
        <end position="316"/>
    </location>
</feature>
<keyword evidence="4 5" id="KW-0472">Membrane</keyword>
<feature type="transmembrane region" description="Helical" evidence="5">
    <location>
        <begin position="103"/>
        <end position="127"/>
    </location>
</feature>
<name>A0A419S4R9_9SPHI</name>
<feature type="transmembrane region" description="Helical" evidence="5">
    <location>
        <begin position="29"/>
        <end position="49"/>
    </location>
</feature>
<dbReference type="Pfam" id="PF02674">
    <property type="entry name" value="Colicin_V"/>
    <property type="match status" value="1"/>
</dbReference>
<keyword evidence="8" id="KW-1185">Reference proteome</keyword>